<name>A0A4Y7II10_PAPSO</name>
<organism evidence="1 2">
    <name type="scientific">Papaver somniferum</name>
    <name type="common">Opium poppy</name>
    <dbReference type="NCBI Taxonomy" id="3469"/>
    <lineage>
        <taxon>Eukaryota</taxon>
        <taxon>Viridiplantae</taxon>
        <taxon>Streptophyta</taxon>
        <taxon>Embryophyta</taxon>
        <taxon>Tracheophyta</taxon>
        <taxon>Spermatophyta</taxon>
        <taxon>Magnoliopsida</taxon>
        <taxon>Ranunculales</taxon>
        <taxon>Papaveraceae</taxon>
        <taxon>Papaveroideae</taxon>
        <taxon>Papaver</taxon>
    </lineage>
</organism>
<dbReference type="Proteomes" id="UP000316621">
    <property type="component" value="Chromosome 1"/>
</dbReference>
<keyword evidence="2" id="KW-1185">Reference proteome</keyword>
<evidence type="ECO:0000313" key="1">
    <source>
        <dbReference type="EMBL" id="RZC47085.1"/>
    </source>
</evidence>
<evidence type="ECO:0000313" key="2">
    <source>
        <dbReference type="Proteomes" id="UP000316621"/>
    </source>
</evidence>
<dbReference type="STRING" id="3469.A0A4Y7II10"/>
<proteinExistence type="predicted"/>
<protein>
    <submittedName>
        <fullName evidence="1">Uncharacterized protein</fullName>
    </submittedName>
</protein>
<dbReference type="EMBL" id="CM010715">
    <property type="protein sequence ID" value="RZC47085.1"/>
    <property type="molecule type" value="Genomic_DNA"/>
</dbReference>
<dbReference type="AlphaFoldDB" id="A0A4Y7II10"/>
<sequence length="279" mass="30632">MQALSELRGCERCGSSVRNAAKVLIAALNNSYYVCCNVQIGYEQTRWQIEGNSCSGNRRSWLYWFTPAALRLLKDSYRVTIVGNLSWGNFGAVKVLQEKFPEPGRLQFISADLGDPKALPDLNYFGFQGLALGIIPGLKGTGNGAAKVGGARGFTFGPQSNYQVLCKVWEGGGASSDSEVVWMEEDSTVWTVNGLNRPGPRSFSGMDYPEAKKKRNFAGKILLAAVSNSCSSNMRMWVYWFACCSPTSQGRLPCTIVDNLSWGNFGAVKVLQEQFLEPE</sequence>
<accession>A0A4Y7II10</accession>
<gene>
    <name evidence="1" type="ORF">C5167_040040</name>
</gene>
<reference evidence="1 2" key="1">
    <citation type="journal article" date="2018" name="Science">
        <title>The opium poppy genome and morphinan production.</title>
        <authorList>
            <person name="Guo L."/>
            <person name="Winzer T."/>
            <person name="Yang X."/>
            <person name="Li Y."/>
            <person name="Ning Z."/>
            <person name="He Z."/>
            <person name="Teodor R."/>
            <person name="Lu Y."/>
            <person name="Bowser T.A."/>
            <person name="Graham I.A."/>
            <person name="Ye K."/>
        </authorList>
    </citation>
    <scope>NUCLEOTIDE SEQUENCE [LARGE SCALE GENOMIC DNA]</scope>
    <source>
        <strain evidence="2">cv. HN1</strain>
        <tissue evidence="1">Leaves</tissue>
    </source>
</reference>
<dbReference type="Gramene" id="RZC47085">
    <property type="protein sequence ID" value="RZC47085"/>
    <property type="gene ID" value="C5167_040040"/>
</dbReference>